<proteinExistence type="inferred from homology"/>
<dbReference type="Pfam" id="PF13359">
    <property type="entry name" value="DDE_Tnp_4"/>
    <property type="match status" value="1"/>
</dbReference>
<keyword evidence="16" id="KW-1185">Reference proteome</keyword>
<dbReference type="Proteomes" id="UP001286313">
    <property type="component" value="Unassembled WGS sequence"/>
</dbReference>
<organism evidence="15 16">
    <name type="scientific">Petrolisthes cinctipes</name>
    <name type="common">Flat porcelain crab</name>
    <dbReference type="NCBI Taxonomy" id="88211"/>
    <lineage>
        <taxon>Eukaryota</taxon>
        <taxon>Metazoa</taxon>
        <taxon>Ecdysozoa</taxon>
        <taxon>Arthropoda</taxon>
        <taxon>Crustacea</taxon>
        <taxon>Multicrustacea</taxon>
        <taxon>Malacostraca</taxon>
        <taxon>Eumalacostraca</taxon>
        <taxon>Eucarida</taxon>
        <taxon>Decapoda</taxon>
        <taxon>Pleocyemata</taxon>
        <taxon>Anomura</taxon>
        <taxon>Galatheoidea</taxon>
        <taxon>Porcellanidae</taxon>
        <taxon>Petrolisthes</taxon>
    </lineage>
</organism>
<evidence type="ECO:0000256" key="1">
    <source>
        <dbReference type="ARBA" id="ARBA00001968"/>
    </source>
</evidence>
<dbReference type="InterPro" id="IPR026103">
    <property type="entry name" value="HARBI1_animal"/>
</dbReference>
<evidence type="ECO:0000256" key="4">
    <source>
        <dbReference type="ARBA" id="ARBA00006958"/>
    </source>
</evidence>
<dbReference type="PRINTS" id="PR02086">
    <property type="entry name" value="PUTNUCHARBI1"/>
</dbReference>
<evidence type="ECO:0000256" key="12">
    <source>
        <dbReference type="ARBA" id="ARBA00045850"/>
    </source>
</evidence>
<dbReference type="EMBL" id="JAWQEG010000671">
    <property type="protein sequence ID" value="KAK3886761.1"/>
    <property type="molecule type" value="Genomic_DNA"/>
</dbReference>
<comment type="cofactor">
    <cofactor evidence="1">
        <name>a divalent metal cation</name>
        <dbReference type="ChEBI" id="CHEBI:60240"/>
    </cofactor>
</comment>
<evidence type="ECO:0000256" key="7">
    <source>
        <dbReference type="ARBA" id="ARBA00022722"/>
    </source>
</evidence>
<dbReference type="AlphaFoldDB" id="A0AAE1KV56"/>
<comment type="similarity">
    <text evidence="4">Belongs to the HARBI1 family.</text>
</comment>
<evidence type="ECO:0000256" key="11">
    <source>
        <dbReference type="ARBA" id="ARBA00030126"/>
    </source>
</evidence>
<evidence type="ECO:0000313" key="15">
    <source>
        <dbReference type="EMBL" id="KAK3886761.1"/>
    </source>
</evidence>
<dbReference type="GO" id="GO:0046872">
    <property type="term" value="F:metal ion binding"/>
    <property type="evidence" value="ECO:0007669"/>
    <property type="project" value="UniProtKB-KW"/>
</dbReference>
<dbReference type="InterPro" id="IPR045249">
    <property type="entry name" value="HARBI1-like"/>
</dbReference>
<dbReference type="PANTHER" id="PTHR22930">
    <property type="match status" value="1"/>
</dbReference>
<evidence type="ECO:0000256" key="10">
    <source>
        <dbReference type="ARBA" id="ARBA00023242"/>
    </source>
</evidence>
<evidence type="ECO:0000256" key="6">
    <source>
        <dbReference type="ARBA" id="ARBA00022490"/>
    </source>
</evidence>
<keyword evidence="9" id="KW-0378">Hydrolase</keyword>
<evidence type="ECO:0000256" key="3">
    <source>
        <dbReference type="ARBA" id="ARBA00004496"/>
    </source>
</evidence>
<keyword evidence="6" id="KW-0963">Cytoplasm</keyword>
<evidence type="ECO:0000259" key="14">
    <source>
        <dbReference type="Pfam" id="PF13359"/>
    </source>
</evidence>
<name>A0AAE1KV56_PETCI</name>
<evidence type="ECO:0000256" key="2">
    <source>
        <dbReference type="ARBA" id="ARBA00004123"/>
    </source>
</evidence>
<evidence type="ECO:0000256" key="9">
    <source>
        <dbReference type="ARBA" id="ARBA00022801"/>
    </source>
</evidence>
<keyword evidence="10" id="KW-0539">Nucleus</keyword>
<evidence type="ECO:0000256" key="13">
    <source>
        <dbReference type="SAM" id="MobiDB-lite"/>
    </source>
</evidence>
<gene>
    <name evidence="15" type="ORF">Pcinc_009081</name>
</gene>
<sequence>MAEQQPPLRVRQPRVFRERNDVLNELSDNELIKRYRLDREGIIFVTDLVRPVLLRPTVANKALTPEQKVIITLRYVATAKMQLCNGDDLGVSQQTVSRVISETLDALCAQPIFKRFIKFPPIQQLQQKKEQFREVAGFPEVVGAIDGTHIRIVKPSEFEVEYVNRKRYHSINVQVVFDAKYNIIDLEARWPGSVHDSRILNESGLKRMFETGAVPAGCHLLGDSGDGCKTWLLTPYLRPQPGYQSNYNRANKKTRSVVEMGIGQWKRRFHVLHSEIRLTPPAKVCKIIFVCAVLHNICKDRNIQLLLEDDPGHDQPPAEDNIQMAANDDDDDQVEPPLAGYQARDGLPYREEFARLHFQ</sequence>
<evidence type="ECO:0000313" key="16">
    <source>
        <dbReference type="Proteomes" id="UP001286313"/>
    </source>
</evidence>
<evidence type="ECO:0000256" key="8">
    <source>
        <dbReference type="ARBA" id="ARBA00022723"/>
    </source>
</evidence>
<dbReference type="GO" id="GO:0005634">
    <property type="term" value="C:nucleus"/>
    <property type="evidence" value="ECO:0007669"/>
    <property type="project" value="UniProtKB-SubCell"/>
</dbReference>
<feature type="region of interest" description="Disordered" evidence="13">
    <location>
        <begin position="308"/>
        <end position="341"/>
    </location>
</feature>
<comment type="function">
    <text evidence="12">Transposase-derived protein that may have nuclease activity. Does not have transposase activity.</text>
</comment>
<dbReference type="GO" id="GO:0016787">
    <property type="term" value="F:hydrolase activity"/>
    <property type="evidence" value="ECO:0007669"/>
    <property type="project" value="UniProtKB-KW"/>
</dbReference>
<evidence type="ECO:0000256" key="5">
    <source>
        <dbReference type="ARBA" id="ARBA00015519"/>
    </source>
</evidence>
<dbReference type="GO" id="GO:0004518">
    <property type="term" value="F:nuclease activity"/>
    <property type="evidence" value="ECO:0007669"/>
    <property type="project" value="UniProtKB-KW"/>
</dbReference>
<comment type="caution">
    <text evidence="15">The sequence shown here is derived from an EMBL/GenBank/DDBJ whole genome shotgun (WGS) entry which is preliminary data.</text>
</comment>
<keyword evidence="7" id="KW-0540">Nuclease</keyword>
<comment type="subcellular location">
    <subcellularLocation>
        <location evidence="3">Cytoplasm</location>
    </subcellularLocation>
    <subcellularLocation>
        <location evidence="2">Nucleus</location>
    </subcellularLocation>
</comment>
<dbReference type="InterPro" id="IPR027806">
    <property type="entry name" value="HARBI1_dom"/>
</dbReference>
<feature type="domain" description="DDE Tnp4" evidence="14">
    <location>
        <begin position="145"/>
        <end position="296"/>
    </location>
</feature>
<dbReference type="PANTHER" id="PTHR22930:SF286">
    <property type="entry name" value="NUCLEASE HARBI1"/>
    <property type="match status" value="1"/>
</dbReference>
<protein>
    <recommendedName>
        <fullName evidence="5">Putative nuclease HARBI1</fullName>
    </recommendedName>
    <alternativeName>
        <fullName evidence="11">Harbinger transposase-derived nuclease</fullName>
    </alternativeName>
</protein>
<reference evidence="15" key="1">
    <citation type="submission" date="2023-10" db="EMBL/GenBank/DDBJ databases">
        <title>Genome assemblies of two species of porcelain crab, Petrolisthes cinctipes and Petrolisthes manimaculis (Anomura: Porcellanidae).</title>
        <authorList>
            <person name="Angst P."/>
        </authorList>
    </citation>
    <scope>NUCLEOTIDE SEQUENCE</scope>
    <source>
        <strain evidence="15">PB745_01</strain>
        <tissue evidence="15">Gill</tissue>
    </source>
</reference>
<dbReference type="GO" id="GO:0005737">
    <property type="term" value="C:cytoplasm"/>
    <property type="evidence" value="ECO:0007669"/>
    <property type="project" value="UniProtKB-SubCell"/>
</dbReference>
<accession>A0AAE1KV56</accession>
<keyword evidence="8" id="KW-0479">Metal-binding</keyword>